<evidence type="ECO:0008006" key="3">
    <source>
        <dbReference type="Google" id="ProtNLM"/>
    </source>
</evidence>
<organism evidence="1 2">
    <name type="scientific">Triparma laevis f. longispina</name>
    <dbReference type="NCBI Taxonomy" id="1714387"/>
    <lineage>
        <taxon>Eukaryota</taxon>
        <taxon>Sar</taxon>
        <taxon>Stramenopiles</taxon>
        <taxon>Ochrophyta</taxon>
        <taxon>Bolidophyceae</taxon>
        <taxon>Parmales</taxon>
        <taxon>Triparmaceae</taxon>
        <taxon>Triparma</taxon>
    </lineage>
</organism>
<proteinExistence type="predicted"/>
<protein>
    <recommendedName>
        <fullName evidence="3">Plastid lipid-associated protein/fibrillin conserved domain-containing protein</fullName>
    </recommendedName>
</protein>
<sequence>MEAESSDLNSIKSILYRAADTKQTDGATVISNLLSAEKLVKSETKKRAADDFDVTSELRKNLAGTWRLIFTTGTLKTQQALNTKINYFPLTARQSFTESGSITNSIYLGSKFNAFKFSGKYDLVYLSNGVIRVEFDFEKLRLLDLFDITLGSGALEVGEKTGLGSGTGIKKDDGKKKAFFNWCIADEKIATARGGGGGIALWKRE</sequence>
<dbReference type="EMBL" id="BRXW01000335">
    <property type="protein sequence ID" value="GMI18475.1"/>
    <property type="molecule type" value="Genomic_DNA"/>
</dbReference>
<keyword evidence="2" id="KW-1185">Reference proteome</keyword>
<name>A0A9W7FUZ4_9STRA</name>
<evidence type="ECO:0000313" key="2">
    <source>
        <dbReference type="Proteomes" id="UP001165122"/>
    </source>
</evidence>
<dbReference type="PANTHER" id="PTHR35690:SF1">
    <property type="entry name" value="OS01G0363500 PROTEIN"/>
    <property type="match status" value="1"/>
</dbReference>
<dbReference type="PANTHER" id="PTHR35690">
    <property type="entry name" value="OS01G0363500 PROTEIN"/>
    <property type="match status" value="1"/>
</dbReference>
<dbReference type="Proteomes" id="UP001165122">
    <property type="component" value="Unassembled WGS sequence"/>
</dbReference>
<evidence type="ECO:0000313" key="1">
    <source>
        <dbReference type="EMBL" id="GMI18475.1"/>
    </source>
</evidence>
<dbReference type="AlphaFoldDB" id="A0A9W7FUZ4"/>
<comment type="caution">
    <text evidence="1">The sequence shown here is derived from an EMBL/GenBank/DDBJ whole genome shotgun (WGS) entry which is preliminary data.</text>
</comment>
<reference evidence="2" key="1">
    <citation type="journal article" date="2023" name="Commun. Biol.">
        <title>Genome analysis of Parmales, the sister group of diatoms, reveals the evolutionary specialization of diatoms from phago-mixotrophs to photoautotrophs.</title>
        <authorList>
            <person name="Ban H."/>
            <person name="Sato S."/>
            <person name="Yoshikawa S."/>
            <person name="Yamada K."/>
            <person name="Nakamura Y."/>
            <person name="Ichinomiya M."/>
            <person name="Sato N."/>
            <person name="Blanc-Mathieu R."/>
            <person name="Endo H."/>
            <person name="Kuwata A."/>
            <person name="Ogata H."/>
        </authorList>
    </citation>
    <scope>NUCLEOTIDE SEQUENCE [LARGE SCALE GENOMIC DNA]</scope>
    <source>
        <strain evidence="2">NIES 3700</strain>
    </source>
</reference>
<accession>A0A9W7FUZ4</accession>
<gene>
    <name evidence="1" type="ORF">TrLO_g1180</name>
</gene>
<dbReference type="OrthoDB" id="44190at2759"/>